<dbReference type="PROSITE" id="PS50089">
    <property type="entry name" value="ZF_RING_2"/>
    <property type="match status" value="1"/>
</dbReference>
<dbReference type="GO" id="GO:0061630">
    <property type="term" value="F:ubiquitin protein ligase activity"/>
    <property type="evidence" value="ECO:0007669"/>
    <property type="project" value="InterPro"/>
</dbReference>
<dbReference type="Pfam" id="PF00097">
    <property type="entry name" value="zf-C3HC4"/>
    <property type="match status" value="1"/>
</dbReference>
<dbReference type="CDD" id="cd16553">
    <property type="entry name" value="RING-HC_RNF170"/>
    <property type="match status" value="1"/>
</dbReference>
<evidence type="ECO:0000256" key="5">
    <source>
        <dbReference type="ARBA" id="ARBA00022771"/>
    </source>
</evidence>
<dbReference type="InterPro" id="IPR001841">
    <property type="entry name" value="Znf_RING"/>
</dbReference>
<dbReference type="AlphaFoldDB" id="A0A4W3JV77"/>
<reference evidence="14" key="5">
    <citation type="submission" date="2025-09" db="UniProtKB">
        <authorList>
            <consortium name="Ensembl"/>
        </authorList>
    </citation>
    <scope>IDENTIFICATION</scope>
</reference>
<evidence type="ECO:0000256" key="6">
    <source>
        <dbReference type="ARBA" id="ARBA00022833"/>
    </source>
</evidence>
<protein>
    <recommendedName>
        <fullName evidence="2">E3 ubiquitin-protein ligase RNF170</fullName>
    </recommendedName>
    <alternativeName>
        <fullName evidence="10">RING finger protein 170</fullName>
    </alternativeName>
    <alternativeName>
        <fullName evidence="9">RING-type E3 ubiquitin transferase RNF170</fullName>
    </alternativeName>
</protein>
<keyword evidence="3 12" id="KW-0812">Transmembrane</keyword>
<keyword evidence="15" id="KW-1185">Reference proteome</keyword>
<dbReference type="GO" id="GO:0016567">
    <property type="term" value="P:protein ubiquitination"/>
    <property type="evidence" value="ECO:0007669"/>
    <property type="project" value="UniProtKB-UniPathway"/>
</dbReference>
<name>A0A4W3JV77_CALMI</name>
<dbReference type="Pfam" id="PF06803">
    <property type="entry name" value="DUF1232"/>
    <property type="match status" value="1"/>
</dbReference>
<evidence type="ECO:0000256" key="3">
    <source>
        <dbReference type="ARBA" id="ARBA00022692"/>
    </source>
</evidence>
<keyword evidence="4" id="KW-0479">Metal-binding</keyword>
<dbReference type="SUPFAM" id="SSF57850">
    <property type="entry name" value="RING/U-box"/>
    <property type="match status" value="1"/>
</dbReference>
<evidence type="ECO:0000256" key="9">
    <source>
        <dbReference type="ARBA" id="ARBA00030110"/>
    </source>
</evidence>
<evidence type="ECO:0000256" key="11">
    <source>
        <dbReference type="PROSITE-ProRule" id="PRU00175"/>
    </source>
</evidence>
<gene>
    <name evidence="14" type="primary">LOC103185276</name>
</gene>
<evidence type="ECO:0000259" key="13">
    <source>
        <dbReference type="PROSITE" id="PS50089"/>
    </source>
</evidence>
<dbReference type="InterPro" id="IPR017907">
    <property type="entry name" value="Znf_RING_CS"/>
</dbReference>
<dbReference type="GO" id="GO:0012505">
    <property type="term" value="C:endomembrane system"/>
    <property type="evidence" value="ECO:0007669"/>
    <property type="project" value="UniProtKB-SubCell"/>
</dbReference>
<reference evidence="15" key="3">
    <citation type="journal article" date="2014" name="Nature">
        <title>Elephant shark genome provides unique insights into gnathostome evolution.</title>
        <authorList>
            <consortium name="International Elephant Shark Genome Sequencing Consortium"/>
            <person name="Venkatesh B."/>
            <person name="Lee A.P."/>
            <person name="Ravi V."/>
            <person name="Maurya A.K."/>
            <person name="Lian M.M."/>
            <person name="Swann J.B."/>
            <person name="Ohta Y."/>
            <person name="Flajnik M.F."/>
            <person name="Sutoh Y."/>
            <person name="Kasahara M."/>
            <person name="Hoon S."/>
            <person name="Gangu V."/>
            <person name="Roy S.W."/>
            <person name="Irimia M."/>
            <person name="Korzh V."/>
            <person name="Kondrychyn I."/>
            <person name="Lim Z.W."/>
            <person name="Tay B.H."/>
            <person name="Tohari S."/>
            <person name="Kong K.W."/>
            <person name="Ho S."/>
            <person name="Lorente-Galdos B."/>
            <person name="Quilez J."/>
            <person name="Marques-Bonet T."/>
            <person name="Raney B.J."/>
            <person name="Ingham P.W."/>
            <person name="Tay A."/>
            <person name="Hillier L.W."/>
            <person name="Minx P."/>
            <person name="Boehm T."/>
            <person name="Wilson R.K."/>
            <person name="Brenner S."/>
            <person name="Warren W.C."/>
        </authorList>
    </citation>
    <scope>NUCLEOTIDE SEQUENCE [LARGE SCALE GENOMIC DNA]</scope>
</reference>
<sequence length="231" mass="25887">FSSTVLTVTPSLQHFATKNMLENWWIVELLSFFFQELQTHPRSGLQSEPHCPVCLQIPSYPVETNCGHSFCGSCLIEYWRHGSWLGAVGCPLCRQKVNFLNILFCEGHQEERGTSIARDIRDYNKRCSGQPRPFADYIYDTPLVLQMAFRELFTMSGLVWIFCVRIAICSFGAVLCLTSPLDGIPEAFGAILGAVDDLAVVFLLLICVINICQQMGPERASLARSLTPESL</sequence>
<keyword evidence="5 11" id="KW-0863">Zinc-finger</keyword>
<dbReference type="UniPathway" id="UPA00143"/>
<evidence type="ECO:0000256" key="4">
    <source>
        <dbReference type="ARBA" id="ARBA00022723"/>
    </source>
</evidence>
<evidence type="ECO:0000256" key="10">
    <source>
        <dbReference type="ARBA" id="ARBA00031107"/>
    </source>
</evidence>
<keyword evidence="6" id="KW-0862">Zinc</keyword>
<dbReference type="PROSITE" id="PS00518">
    <property type="entry name" value="ZF_RING_1"/>
    <property type="match status" value="1"/>
</dbReference>
<evidence type="ECO:0000256" key="12">
    <source>
        <dbReference type="SAM" id="Phobius"/>
    </source>
</evidence>
<proteinExistence type="predicted"/>
<feature type="transmembrane region" description="Helical" evidence="12">
    <location>
        <begin position="187"/>
        <end position="212"/>
    </location>
</feature>
<evidence type="ECO:0000313" key="14">
    <source>
        <dbReference type="Ensembl" id="ENSCMIP00000047439.1"/>
    </source>
</evidence>
<dbReference type="Proteomes" id="UP000314986">
    <property type="component" value="Unassembled WGS sequence"/>
</dbReference>
<accession>A0A4W3JV77</accession>
<evidence type="ECO:0000256" key="7">
    <source>
        <dbReference type="ARBA" id="ARBA00022989"/>
    </source>
</evidence>
<keyword evidence="8 12" id="KW-0472">Membrane</keyword>
<dbReference type="OMA" id="NGVNMAR"/>
<dbReference type="GeneTree" id="ENSGT00390000017123"/>
<dbReference type="GO" id="GO:0008270">
    <property type="term" value="F:zinc ion binding"/>
    <property type="evidence" value="ECO:0007669"/>
    <property type="project" value="UniProtKB-KW"/>
</dbReference>
<keyword evidence="7 12" id="KW-1133">Transmembrane helix</keyword>
<dbReference type="PANTHER" id="PTHR22894">
    <property type="entry name" value="RING-TYPE DOMAIN-CONTAINING PROTEIN"/>
    <property type="match status" value="1"/>
</dbReference>
<dbReference type="Ensembl" id="ENSCMIT00000048110.1">
    <property type="protein sequence ID" value="ENSCMIP00000047439.1"/>
    <property type="gene ID" value="ENSCMIG00000019442.1"/>
</dbReference>
<feature type="domain" description="RING-type" evidence="13">
    <location>
        <begin position="51"/>
        <end position="94"/>
    </location>
</feature>
<dbReference type="PANTHER" id="PTHR22894:SF2">
    <property type="entry name" value="RING-TYPE DOMAIN-CONTAINING PROTEIN"/>
    <property type="match status" value="1"/>
</dbReference>
<comment type="subcellular location">
    <subcellularLocation>
        <location evidence="1">Endomembrane system</location>
        <topology evidence="1">Multi-pass membrane protein</topology>
    </subcellularLocation>
</comment>
<organism evidence="14 15">
    <name type="scientific">Callorhinchus milii</name>
    <name type="common">Ghost shark</name>
    <dbReference type="NCBI Taxonomy" id="7868"/>
    <lineage>
        <taxon>Eukaryota</taxon>
        <taxon>Metazoa</taxon>
        <taxon>Chordata</taxon>
        <taxon>Craniata</taxon>
        <taxon>Vertebrata</taxon>
        <taxon>Chondrichthyes</taxon>
        <taxon>Holocephali</taxon>
        <taxon>Chimaeriformes</taxon>
        <taxon>Callorhinchidae</taxon>
        <taxon>Callorhinchus</taxon>
    </lineage>
</organism>
<reference evidence="15" key="2">
    <citation type="journal article" date="2007" name="PLoS Biol.">
        <title>Survey sequencing and comparative analysis of the elephant shark (Callorhinchus milii) genome.</title>
        <authorList>
            <person name="Venkatesh B."/>
            <person name="Kirkness E.F."/>
            <person name="Loh Y.H."/>
            <person name="Halpern A.L."/>
            <person name="Lee A.P."/>
            <person name="Johnson J."/>
            <person name="Dandona N."/>
            <person name="Viswanathan L.D."/>
            <person name="Tay A."/>
            <person name="Venter J.C."/>
            <person name="Strausberg R.L."/>
            <person name="Brenner S."/>
        </authorList>
    </citation>
    <scope>NUCLEOTIDE SEQUENCE [LARGE SCALE GENOMIC DNA]</scope>
</reference>
<dbReference type="InterPro" id="IPR013083">
    <property type="entry name" value="Znf_RING/FYVE/PHD"/>
</dbReference>
<evidence type="ECO:0000256" key="8">
    <source>
        <dbReference type="ARBA" id="ARBA00023136"/>
    </source>
</evidence>
<reference evidence="15" key="1">
    <citation type="journal article" date="2006" name="Science">
        <title>Ancient noncoding elements conserved in the human genome.</title>
        <authorList>
            <person name="Venkatesh B."/>
            <person name="Kirkness E.F."/>
            <person name="Loh Y.H."/>
            <person name="Halpern A.L."/>
            <person name="Lee A.P."/>
            <person name="Johnson J."/>
            <person name="Dandona N."/>
            <person name="Viswanathan L.D."/>
            <person name="Tay A."/>
            <person name="Venter J.C."/>
            <person name="Strausberg R.L."/>
            <person name="Brenner S."/>
        </authorList>
    </citation>
    <scope>NUCLEOTIDE SEQUENCE [LARGE SCALE GENOMIC DNA]</scope>
</reference>
<dbReference type="Gene3D" id="3.30.40.10">
    <property type="entry name" value="Zinc/RING finger domain, C3HC4 (zinc finger)"/>
    <property type="match status" value="1"/>
</dbReference>
<evidence type="ECO:0000256" key="2">
    <source>
        <dbReference type="ARBA" id="ARBA00014068"/>
    </source>
</evidence>
<dbReference type="SMART" id="SM00184">
    <property type="entry name" value="RING"/>
    <property type="match status" value="1"/>
</dbReference>
<feature type="transmembrane region" description="Helical" evidence="12">
    <location>
        <begin position="157"/>
        <end position="181"/>
    </location>
</feature>
<dbReference type="InterPro" id="IPR038896">
    <property type="entry name" value="RNF170"/>
</dbReference>
<evidence type="ECO:0000313" key="15">
    <source>
        <dbReference type="Proteomes" id="UP000314986"/>
    </source>
</evidence>
<dbReference type="InterPro" id="IPR018957">
    <property type="entry name" value="Znf_C3HC4_RING-type"/>
</dbReference>
<dbReference type="InParanoid" id="A0A4W3JV77"/>
<dbReference type="InterPro" id="IPR010652">
    <property type="entry name" value="DUF1232"/>
</dbReference>
<evidence type="ECO:0000256" key="1">
    <source>
        <dbReference type="ARBA" id="ARBA00004127"/>
    </source>
</evidence>
<reference evidence="14" key="4">
    <citation type="submission" date="2025-08" db="UniProtKB">
        <authorList>
            <consortium name="Ensembl"/>
        </authorList>
    </citation>
    <scope>IDENTIFICATION</scope>
</reference>